<comment type="caution">
    <text evidence="1">The sequence shown here is derived from an EMBL/GenBank/DDBJ whole genome shotgun (WGS) entry which is preliminary data.</text>
</comment>
<dbReference type="PANTHER" id="PTHR37449">
    <property type="match status" value="1"/>
</dbReference>
<dbReference type="AlphaFoldDB" id="A0A9P8PZ70"/>
<dbReference type="EMBL" id="JAEUBF010000206">
    <property type="protein sequence ID" value="KAH3679974.1"/>
    <property type="molecule type" value="Genomic_DNA"/>
</dbReference>
<name>A0A9P8PZ70_9ASCO</name>
<evidence type="ECO:0000313" key="2">
    <source>
        <dbReference type="Proteomes" id="UP000769528"/>
    </source>
</evidence>
<organism evidence="1 2">
    <name type="scientific">Wickerhamomyces mucosus</name>
    <dbReference type="NCBI Taxonomy" id="1378264"/>
    <lineage>
        <taxon>Eukaryota</taxon>
        <taxon>Fungi</taxon>
        <taxon>Dikarya</taxon>
        <taxon>Ascomycota</taxon>
        <taxon>Saccharomycotina</taxon>
        <taxon>Saccharomycetes</taxon>
        <taxon>Phaffomycetales</taxon>
        <taxon>Wickerhamomycetaceae</taxon>
        <taxon>Wickerhamomyces</taxon>
    </lineage>
</organism>
<accession>A0A9P8PZ70</accession>
<proteinExistence type="predicted"/>
<keyword evidence="2" id="KW-1185">Reference proteome</keyword>
<gene>
    <name evidence="1" type="ORF">WICMUC_000717</name>
</gene>
<dbReference type="PANTHER" id="PTHR37449:SF1">
    <property type="entry name" value="OS02G0159950 PROTEIN"/>
    <property type="match status" value="1"/>
</dbReference>
<dbReference type="OrthoDB" id="4092442at2759"/>
<dbReference type="Proteomes" id="UP000769528">
    <property type="component" value="Unassembled WGS sequence"/>
</dbReference>
<reference evidence="1" key="1">
    <citation type="journal article" date="2021" name="Open Biol.">
        <title>Shared evolutionary footprints suggest mitochondrial oxidative damage underlies multiple complex I losses in fungi.</title>
        <authorList>
            <person name="Schikora-Tamarit M.A."/>
            <person name="Marcet-Houben M."/>
            <person name="Nosek J."/>
            <person name="Gabaldon T."/>
        </authorList>
    </citation>
    <scope>NUCLEOTIDE SEQUENCE</scope>
    <source>
        <strain evidence="1">CBS6341</strain>
    </source>
</reference>
<protein>
    <submittedName>
        <fullName evidence="1">Uncharacterized protein</fullName>
    </submittedName>
</protein>
<reference evidence="1" key="2">
    <citation type="submission" date="2021-01" db="EMBL/GenBank/DDBJ databases">
        <authorList>
            <person name="Schikora-Tamarit M.A."/>
        </authorList>
    </citation>
    <scope>NUCLEOTIDE SEQUENCE</scope>
    <source>
        <strain evidence="1">CBS6341</strain>
    </source>
</reference>
<sequence length="153" mass="16200">MLDSDSPKYILNNSGPLTEMKLAETSVATALANKVLPVPGGPKKRTPFDGDKPNLVYCSGCKTGYSTVSFNSFLMLSKPPISSQVTLTLSTTVSRKADGLELPRANLKLSMVTPKESKISASISSSSKSIKSIFSRICCIAASEHNEAISAPT</sequence>
<evidence type="ECO:0000313" key="1">
    <source>
        <dbReference type="EMBL" id="KAH3679974.1"/>
    </source>
</evidence>